<dbReference type="RefSeq" id="WP_205168615.1">
    <property type="nucleotide sequence ID" value="NZ_JAFBDZ010000001.1"/>
</dbReference>
<dbReference type="Proteomes" id="UP001646157">
    <property type="component" value="Unassembled WGS sequence"/>
</dbReference>
<dbReference type="Pfam" id="PF08378">
    <property type="entry name" value="NERD"/>
    <property type="match status" value="1"/>
</dbReference>
<gene>
    <name evidence="2" type="ORF">JOC86_000997</name>
</gene>
<dbReference type="PROSITE" id="PS50965">
    <property type="entry name" value="NERD"/>
    <property type="match status" value="1"/>
</dbReference>
<accession>A0ABS2N9J8</accession>
<evidence type="ECO:0000313" key="2">
    <source>
        <dbReference type="EMBL" id="MBM7584460.1"/>
    </source>
</evidence>
<protein>
    <recommendedName>
        <fullName evidence="1">NERD domain-containing protein</fullName>
    </recommendedName>
</protein>
<reference evidence="2 3" key="1">
    <citation type="submission" date="2021-01" db="EMBL/GenBank/DDBJ databases">
        <title>Genomic Encyclopedia of Type Strains, Phase IV (KMG-IV): sequencing the most valuable type-strain genomes for metagenomic binning, comparative biology and taxonomic classification.</title>
        <authorList>
            <person name="Goeker M."/>
        </authorList>
    </citation>
    <scope>NUCLEOTIDE SEQUENCE [LARGE SCALE GENOMIC DNA]</scope>
    <source>
        <strain evidence="2 3">DSM 24834</strain>
    </source>
</reference>
<feature type="domain" description="NERD" evidence="1">
    <location>
        <begin position="37"/>
        <end position="150"/>
    </location>
</feature>
<dbReference type="EMBL" id="JAFBDZ010000001">
    <property type="protein sequence ID" value="MBM7584460.1"/>
    <property type="molecule type" value="Genomic_DNA"/>
</dbReference>
<keyword evidence="3" id="KW-1185">Reference proteome</keyword>
<sequence>MPYKSRSEPAELLILKTLNTRMNLANKDKQHYFNLKKGYEGEILFDSLTEKLQDECLILNDLLLKLNNTIFQIDSLIIHSEGIYLFEVKNFDGDYYYESDRLYKKPKLEINNPLNQLNRNESLLRQLIQYLGFTIPIYASVVFINPEFTLYQSPLNKPFIFPTQVNGYLKTLKAIPSKLIGKHKVLADKLISLHIKDSPFKLIPTYDYDRLRKGITCGKCTSFTISVEGKKCVCKVCGYEEMVTTAIIQNVIEFKLLFPDRKITTNGIYEWCNEVKSQKVIRKILKENFKIVGVHQWSFYKEKEHFNNTP</sequence>
<evidence type="ECO:0000313" key="3">
    <source>
        <dbReference type="Proteomes" id="UP001646157"/>
    </source>
</evidence>
<dbReference type="InterPro" id="IPR011528">
    <property type="entry name" value="NERD"/>
</dbReference>
<name>A0ABS2N9J8_9BACI</name>
<comment type="caution">
    <text evidence="2">The sequence shown here is derived from an EMBL/GenBank/DDBJ whole genome shotgun (WGS) entry which is preliminary data.</text>
</comment>
<organism evidence="2 3">
    <name type="scientific">Rossellomorea pakistanensis</name>
    <dbReference type="NCBI Taxonomy" id="992288"/>
    <lineage>
        <taxon>Bacteria</taxon>
        <taxon>Bacillati</taxon>
        <taxon>Bacillota</taxon>
        <taxon>Bacilli</taxon>
        <taxon>Bacillales</taxon>
        <taxon>Bacillaceae</taxon>
        <taxon>Rossellomorea</taxon>
    </lineage>
</organism>
<evidence type="ECO:0000259" key="1">
    <source>
        <dbReference type="PROSITE" id="PS50965"/>
    </source>
</evidence>
<proteinExistence type="predicted"/>